<dbReference type="GO" id="GO:0048039">
    <property type="term" value="F:ubiquinone binding"/>
    <property type="evidence" value="ECO:0007669"/>
    <property type="project" value="TreeGrafter"/>
</dbReference>
<dbReference type="Pfam" id="PF00361">
    <property type="entry name" value="Proton_antipo_M"/>
    <property type="match status" value="1"/>
</dbReference>
<feature type="transmembrane region" description="Helical" evidence="3">
    <location>
        <begin position="297"/>
        <end position="320"/>
    </location>
</feature>
<feature type="transmembrane region" description="Helical" evidence="3">
    <location>
        <begin position="341"/>
        <end position="363"/>
    </location>
</feature>
<keyword evidence="2 3" id="KW-0812">Transmembrane</keyword>
<evidence type="ECO:0000256" key="3">
    <source>
        <dbReference type="SAM" id="Phobius"/>
    </source>
</evidence>
<dbReference type="KEGG" id="hfv:R50_2360"/>
<feature type="domain" description="NADH:quinone oxidoreductase/Mrp antiporter transmembrane" evidence="4">
    <location>
        <begin position="110"/>
        <end position="382"/>
    </location>
</feature>
<dbReference type="GO" id="GO:0042773">
    <property type="term" value="P:ATP synthesis coupled electron transport"/>
    <property type="evidence" value="ECO:0007669"/>
    <property type="project" value="InterPro"/>
</dbReference>
<feature type="transmembrane region" description="Helical" evidence="3">
    <location>
        <begin position="85"/>
        <end position="104"/>
    </location>
</feature>
<feature type="transmembrane region" description="Helical" evidence="3">
    <location>
        <begin position="214"/>
        <end position="236"/>
    </location>
</feature>
<dbReference type="PRINTS" id="PR01437">
    <property type="entry name" value="NUOXDRDTASE4"/>
</dbReference>
<dbReference type="GO" id="GO:0003954">
    <property type="term" value="F:NADH dehydrogenase activity"/>
    <property type="evidence" value="ECO:0007669"/>
    <property type="project" value="TreeGrafter"/>
</dbReference>
<dbReference type="PANTHER" id="PTHR43507:SF1">
    <property type="entry name" value="NADH-UBIQUINONE OXIDOREDUCTASE CHAIN 4"/>
    <property type="match status" value="1"/>
</dbReference>
<protein>
    <submittedName>
        <fullName evidence="5">NADH:quinone oxidoreductase subunit M</fullName>
    </submittedName>
</protein>
<dbReference type="EMBL" id="LR778114">
    <property type="protein sequence ID" value="CAB1129857.1"/>
    <property type="molecule type" value="Genomic_DNA"/>
</dbReference>
<dbReference type="GO" id="GO:0016020">
    <property type="term" value="C:membrane"/>
    <property type="evidence" value="ECO:0007669"/>
    <property type="project" value="UniProtKB-SubCell"/>
</dbReference>
<comment type="subcellular location">
    <subcellularLocation>
        <location evidence="1">Endomembrane system</location>
        <topology evidence="1">Multi-pass membrane protein</topology>
    </subcellularLocation>
    <subcellularLocation>
        <location evidence="2">Membrane</location>
        <topology evidence="2">Multi-pass membrane protein</topology>
    </subcellularLocation>
</comment>
<feature type="transmembrane region" description="Helical" evidence="3">
    <location>
        <begin position="271"/>
        <end position="291"/>
    </location>
</feature>
<accession>A0A6F8ZIP3</accession>
<dbReference type="GO" id="GO:0015990">
    <property type="term" value="P:electron transport coupled proton transport"/>
    <property type="evidence" value="ECO:0007669"/>
    <property type="project" value="TreeGrafter"/>
</dbReference>
<dbReference type="Proteomes" id="UP000503399">
    <property type="component" value="Chromosome"/>
</dbReference>
<keyword evidence="3" id="KW-1133">Transmembrane helix</keyword>
<feature type="transmembrane region" description="Helical" evidence="3">
    <location>
        <begin position="110"/>
        <end position="131"/>
    </location>
</feature>
<keyword evidence="6" id="KW-1185">Reference proteome</keyword>
<proteinExistence type="predicted"/>
<feature type="transmembrane region" description="Helical" evidence="3">
    <location>
        <begin position="375"/>
        <end position="398"/>
    </location>
</feature>
<dbReference type="InterPro" id="IPR001750">
    <property type="entry name" value="ND/Mrp_TM"/>
</dbReference>
<dbReference type="AlphaFoldDB" id="A0A6F8ZIP3"/>
<organism evidence="5 6">
    <name type="scientific">Candidatus Hydrogenisulfobacillus filiaventi</name>
    <dbReference type="NCBI Taxonomy" id="2707344"/>
    <lineage>
        <taxon>Bacteria</taxon>
        <taxon>Bacillati</taxon>
        <taxon>Bacillota</taxon>
        <taxon>Clostridia</taxon>
        <taxon>Eubacteriales</taxon>
        <taxon>Clostridiales Family XVII. Incertae Sedis</taxon>
        <taxon>Candidatus Hydrogenisulfobacillus</taxon>
    </lineage>
</organism>
<dbReference type="GO" id="GO:0012505">
    <property type="term" value="C:endomembrane system"/>
    <property type="evidence" value="ECO:0007669"/>
    <property type="project" value="UniProtKB-SubCell"/>
</dbReference>
<evidence type="ECO:0000256" key="2">
    <source>
        <dbReference type="RuleBase" id="RU000320"/>
    </source>
</evidence>
<evidence type="ECO:0000256" key="1">
    <source>
        <dbReference type="ARBA" id="ARBA00004127"/>
    </source>
</evidence>
<name>A0A6F8ZIP3_9FIRM</name>
<dbReference type="PANTHER" id="PTHR43507">
    <property type="entry name" value="NADH-UBIQUINONE OXIDOREDUCTASE CHAIN 4"/>
    <property type="match status" value="1"/>
</dbReference>
<dbReference type="InterPro" id="IPR003918">
    <property type="entry name" value="NADH_UbQ_OxRdtase"/>
</dbReference>
<reference evidence="5 6" key="1">
    <citation type="submission" date="2020-02" db="EMBL/GenBank/DDBJ databases">
        <authorList>
            <person name="Hogendoorn C."/>
        </authorList>
    </citation>
    <scope>NUCLEOTIDE SEQUENCE [LARGE SCALE GENOMIC DNA]</scope>
    <source>
        <strain evidence="5">R501</strain>
    </source>
</reference>
<feature type="transmembrane region" description="Helical" evidence="3">
    <location>
        <begin position="182"/>
        <end position="202"/>
    </location>
</feature>
<feature type="transmembrane region" description="Helical" evidence="3">
    <location>
        <begin position="54"/>
        <end position="78"/>
    </location>
</feature>
<keyword evidence="3" id="KW-0472">Membrane</keyword>
<feature type="transmembrane region" description="Helical" evidence="3">
    <location>
        <begin position="138"/>
        <end position="162"/>
    </location>
</feature>
<evidence type="ECO:0000313" key="6">
    <source>
        <dbReference type="Proteomes" id="UP000503399"/>
    </source>
</evidence>
<evidence type="ECO:0000313" key="5">
    <source>
        <dbReference type="EMBL" id="CAB1129857.1"/>
    </source>
</evidence>
<gene>
    <name evidence="5" type="primary">nuoM</name>
    <name evidence="5" type="ORF">R50_2360</name>
</gene>
<sequence>MLIALIVVPLVLAALAPAFKGRLWLAGLVMLALTAVATRTEQTVTVPWWPPLHLSLALVTNATNVPLLWLSAVLLLAVGFVEEELPTPSPSLVLIAIAGANLAFTATAPLMFFLGFELAVLPFYLLIYLVGGPQRRRAALFFLAFSATASVPLLWGMIWLTIHGVTIFHPARVPLAVQEGVYLALLLTWAIKTPLWPFHVWLPRAHGQASTPVSMLLAGISLKIAPYGLILADIAFPAAARALAPWLALWGGANVLAGGLLALGRRDLKETVAYSSLASMGFVIIGLAVNTPFAREMAILVMVGHGVASAFLFWATGAIAHRTGTRQLDKLAGLYVGSPDLARWMTLGVLGYMGMPGLALFPGEVGVITAAIGRYPWAVGLALVGWLVAAAVWIRVLARIRFGQQGPVAVGHHPRLGPVPGLLTASMAAMGVALPWVTALWNWR</sequence>
<feature type="transmembrane region" description="Helical" evidence="3">
    <location>
        <begin position="419"/>
        <end position="441"/>
    </location>
</feature>
<feature type="transmembrane region" description="Helical" evidence="3">
    <location>
        <begin position="242"/>
        <end position="264"/>
    </location>
</feature>
<dbReference type="GO" id="GO:0008137">
    <property type="term" value="F:NADH dehydrogenase (ubiquinone) activity"/>
    <property type="evidence" value="ECO:0007669"/>
    <property type="project" value="InterPro"/>
</dbReference>
<evidence type="ECO:0000259" key="4">
    <source>
        <dbReference type="Pfam" id="PF00361"/>
    </source>
</evidence>